<reference evidence="2" key="1">
    <citation type="submission" date="2020-05" db="EMBL/GenBank/DDBJ databases">
        <authorList>
            <person name="Zhu T."/>
            <person name="Keshari N."/>
            <person name="Lu X."/>
        </authorList>
    </citation>
    <scope>NUCLEOTIDE SEQUENCE</scope>
    <source>
        <strain evidence="2">NK1-12</strain>
    </source>
</reference>
<dbReference type="SUPFAM" id="SSF53067">
    <property type="entry name" value="Actin-like ATPase domain"/>
    <property type="match status" value="2"/>
</dbReference>
<dbReference type="RefSeq" id="WP_316430547.1">
    <property type="nucleotide sequence ID" value="NZ_CP053586.1"/>
</dbReference>
<protein>
    <recommendedName>
        <fullName evidence="3">Hsp70 family protein</fullName>
    </recommendedName>
</protein>
<gene>
    <name evidence="2" type="ORF">HJG54_18535</name>
</gene>
<dbReference type="EMBL" id="CP053586">
    <property type="protein sequence ID" value="WNZ24651.1"/>
    <property type="molecule type" value="Genomic_DNA"/>
</dbReference>
<name>A0AA96WLT7_9CYAN</name>
<accession>A0AA96WLT7</accession>
<feature type="region of interest" description="Disordered" evidence="1">
    <location>
        <begin position="33"/>
        <end position="69"/>
    </location>
</feature>
<dbReference type="PANTHER" id="PTHR42749">
    <property type="entry name" value="CELL SHAPE-DETERMINING PROTEIN MREB"/>
    <property type="match status" value="1"/>
</dbReference>
<dbReference type="Gene3D" id="3.30.420.40">
    <property type="match status" value="1"/>
</dbReference>
<sequence>MPTPNGEWTPDTSWTAPAPEAGTLAELIQDLTEGLSAPPLPPQPTIDVASVETSAETPIEPSVEIPNETTSATLSETLVETPPETLPVSSIEPLAAASLERGPEIRPDSAAELTIDPGVLEQLDQLLAEPPTVSALSGRSDWFLGIDIGTTGISAVLLNRSECQLYPLYWQPIDSESSFAVKKKFRLPTAVSLSTSDASASPLPTIRLEAAAPASRLSLSEWKPYLRVAVPHYSPQTSQWEPVLQWTEQQTVALRTLQEALQQLLATLNPERAAFMPALVSGALGLETPEFQTVLRNLAGIIVGYPSNWSDTYSFNLREAILQADLVSQPEQIIFVEEAIATLLSALPATDGRSLRLAQLSHGQNKQPTSTQGHLHNANWNGMSLILTAGASLTELVLVNLPQQLQNLSHTDFYVRSLPHAGQSLDQDILLQLLYPALQQAQHQPEPSGGGTSYDFALEPFDFSHLQLADLALPAADLDLAKRHQLQQHLTSFPEGHQLLAAARSLKVTLQHQTRFTLKYGTQRLTVERQDFTSQILLPYIQRLNRELNSLLTQTNTTAAAINQVICTGGTASLTAIARWLRQKLPNATIIQDSYPRTGVDNCIPSCSRVAYGLATLPLHPQVLDLARHRYSDYFLLLELLRSLPQQAMRIEAIMQILDERGIDTQACRFRILALLDGHLPLGLIPAEADAALLTPASAANPDYQAIRLAPLFHKSADRTYEPNRHQWDYLQQYLATLLADSEQTLRQPLASILLESARSE</sequence>
<dbReference type="InterPro" id="IPR043129">
    <property type="entry name" value="ATPase_NBD"/>
</dbReference>
<evidence type="ECO:0008006" key="3">
    <source>
        <dbReference type="Google" id="ProtNLM"/>
    </source>
</evidence>
<dbReference type="Gene3D" id="3.90.640.10">
    <property type="entry name" value="Actin, Chain A, domain 4"/>
    <property type="match status" value="1"/>
</dbReference>
<dbReference type="AlphaFoldDB" id="A0AA96WLT7"/>
<evidence type="ECO:0000256" key="1">
    <source>
        <dbReference type="SAM" id="MobiDB-lite"/>
    </source>
</evidence>
<organism evidence="2">
    <name type="scientific">Leptolyngbya sp. NK1-12</name>
    <dbReference type="NCBI Taxonomy" id="2547451"/>
    <lineage>
        <taxon>Bacteria</taxon>
        <taxon>Bacillati</taxon>
        <taxon>Cyanobacteriota</taxon>
        <taxon>Cyanophyceae</taxon>
        <taxon>Leptolyngbyales</taxon>
        <taxon>Leptolyngbyaceae</taxon>
        <taxon>Leptolyngbya group</taxon>
        <taxon>Leptolyngbya</taxon>
    </lineage>
</organism>
<evidence type="ECO:0000313" key="2">
    <source>
        <dbReference type="EMBL" id="WNZ24651.1"/>
    </source>
</evidence>
<dbReference type="PANTHER" id="PTHR42749:SF1">
    <property type="entry name" value="CELL SHAPE-DETERMINING PROTEIN MREB"/>
    <property type="match status" value="1"/>
</dbReference>
<proteinExistence type="predicted"/>